<name>A0A8D9AJE7_9HEMI</name>
<dbReference type="EMBL" id="HBUF01573883">
    <property type="protein sequence ID" value="CAG6767606.1"/>
    <property type="molecule type" value="Transcribed_RNA"/>
</dbReference>
<evidence type="ECO:0000256" key="1">
    <source>
        <dbReference type="SAM" id="Phobius"/>
    </source>
</evidence>
<protein>
    <submittedName>
        <fullName evidence="2">Uncharacterized protein</fullName>
    </submittedName>
</protein>
<reference evidence="2" key="1">
    <citation type="submission" date="2021-05" db="EMBL/GenBank/DDBJ databases">
        <authorList>
            <person name="Alioto T."/>
            <person name="Alioto T."/>
            <person name="Gomez Garrido J."/>
        </authorList>
    </citation>
    <scope>NUCLEOTIDE SEQUENCE</scope>
</reference>
<accession>A0A8D9AJE7</accession>
<organism evidence="2">
    <name type="scientific">Cacopsylla melanoneura</name>
    <dbReference type="NCBI Taxonomy" id="428564"/>
    <lineage>
        <taxon>Eukaryota</taxon>
        <taxon>Metazoa</taxon>
        <taxon>Ecdysozoa</taxon>
        <taxon>Arthropoda</taxon>
        <taxon>Hexapoda</taxon>
        <taxon>Insecta</taxon>
        <taxon>Pterygota</taxon>
        <taxon>Neoptera</taxon>
        <taxon>Paraneoptera</taxon>
        <taxon>Hemiptera</taxon>
        <taxon>Sternorrhyncha</taxon>
        <taxon>Psylloidea</taxon>
        <taxon>Psyllidae</taxon>
        <taxon>Psyllinae</taxon>
        <taxon>Cacopsylla</taxon>
    </lineage>
</organism>
<dbReference type="AlphaFoldDB" id="A0A8D9AJE7"/>
<evidence type="ECO:0000313" key="2">
    <source>
        <dbReference type="EMBL" id="CAG6767603.1"/>
    </source>
</evidence>
<proteinExistence type="predicted"/>
<keyword evidence="1" id="KW-0812">Transmembrane</keyword>
<dbReference type="EMBL" id="HBUF01573882">
    <property type="protein sequence ID" value="CAG6767603.1"/>
    <property type="molecule type" value="Transcribed_RNA"/>
</dbReference>
<dbReference type="EMBL" id="HBUF01573880">
    <property type="protein sequence ID" value="CAG6767597.1"/>
    <property type="molecule type" value="Transcribed_RNA"/>
</dbReference>
<feature type="transmembrane region" description="Helical" evidence="1">
    <location>
        <begin position="81"/>
        <end position="101"/>
    </location>
</feature>
<dbReference type="EMBL" id="HBUF01573879">
    <property type="protein sequence ID" value="CAG6767594.1"/>
    <property type="molecule type" value="Transcribed_RNA"/>
</dbReference>
<dbReference type="EMBL" id="HBUF01573878">
    <property type="protein sequence ID" value="CAG6767591.1"/>
    <property type="molecule type" value="Transcribed_RNA"/>
</dbReference>
<keyword evidence="1" id="KW-0472">Membrane</keyword>
<dbReference type="EMBL" id="HBUF01573881">
    <property type="protein sequence ID" value="CAG6767600.1"/>
    <property type="molecule type" value="Transcribed_RNA"/>
</dbReference>
<keyword evidence="1" id="KW-1133">Transmembrane helix</keyword>
<sequence>MEGGGYSPLYQTIGFYFRDKRHDLSCFAIRRGRWSRDITSLPGQFSQCVYPLFTSVMHKVLYQSIQLGQLLFQRFLILGQLFHLFVLFSGLLLQQVALFLIQSRVLAYRLCLQLQLRYQMFQSLFFIRKFCQFSHRHFELFFQRSQCILIYRRRRVNVS</sequence>